<gene>
    <name evidence="2" type="ORF">ACFSKX_16800</name>
</gene>
<feature type="transmembrane region" description="Helical" evidence="1">
    <location>
        <begin position="43"/>
        <end position="62"/>
    </location>
</feature>
<evidence type="ECO:0008006" key="4">
    <source>
        <dbReference type="Google" id="ProtNLM"/>
    </source>
</evidence>
<name>A0ABW5EFS1_9GAMM</name>
<feature type="transmembrane region" description="Helical" evidence="1">
    <location>
        <begin position="162"/>
        <end position="184"/>
    </location>
</feature>
<evidence type="ECO:0000313" key="3">
    <source>
        <dbReference type="Proteomes" id="UP001597425"/>
    </source>
</evidence>
<keyword evidence="1" id="KW-0472">Membrane</keyword>
<dbReference type="Proteomes" id="UP001597425">
    <property type="component" value="Unassembled WGS sequence"/>
</dbReference>
<accession>A0ABW5EFS1</accession>
<feature type="transmembrane region" description="Helical" evidence="1">
    <location>
        <begin position="129"/>
        <end position="150"/>
    </location>
</feature>
<keyword evidence="1" id="KW-1133">Transmembrane helix</keyword>
<sequence length="554" mass="61399">MTVVSQISMLLASFLPLKVAILLGSKSLPVYFPEELSSFGRDTLIVGLSGVAVGFFLIHILSQRLTSMITQKASGDLLRKNQKMVLFENQDEVAAITYQRFSRALSDGVFSSVALLALILLYPDMSVALLGYLGFISIVLFSISFFIESFQEVVRKSLDKTVKLFAGFGFFTVFSFLVADFIVFRPPSVVVAIVSLLLARQLLNRLSSLVQDIASLYKQRARINALFFHGKVLIKGGAAAEKGIWPLLMPDSRSDWGAELLSRVVPGWEGAKRFEWHFSSNGNAGVLKAVSLSGEKDYLLKLFDGGRKSVAIHESTLLSEAPEAMPAPRFLGAVDVSDFICLVYQIPKAVTLPSGRDLQLQLNRLRGSLLALEPSVALVQRYRRSKPLLWQRLEPNLLKRLLVAVDTVEQERQVARLIDHLPAMKQYLKSLPLVVTNSEFGEGSILVDQKKNEPLMLNWGRWSLEPVGSGWPVRTGAWRSKDQLYKLSDALQVAAGTRSSLAGVRVELAELAALLAALEERCLRQQFINGLEIVDRIMKLIDSFAEQQSIVSIS</sequence>
<evidence type="ECO:0000313" key="2">
    <source>
        <dbReference type="EMBL" id="MFD2312082.1"/>
    </source>
</evidence>
<dbReference type="RefSeq" id="WP_265722924.1">
    <property type="nucleotide sequence ID" value="NZ_JAPIVK010000032.1"/>
</dbReference>
<proteinExistence type="predicted"/>
<reference evidence="3" key="1">
    <citation type="journal article" date="2019" name="Int. J. Syst. Evol. Microbiol.">
        <title>The Global Catalogue of Microorganisms (GCM) 10K type strain sequencing project: providing services to taxonomists for standard genome sequencing and annotation.</title>
        <authorList>
            <consortium name="The Broad Institute Genomics Platform"/>
            <consortium name="The Broad Institute Genome Sequencing Center for Infectious Disease"/>
            <person name="Wu L."/>
            <person name="Ma J."/>
        </authorList>
    </citation>
    <scope>NUCLEOTIDE SEQUENCE [LARGE SCALE GENOMIC DNA]</scope>
    <source>
        <strain evidence="3">KCTC 12848</strain>
    </source>
</reference>
<feature type="transmembrane region" description="Helical" evidence="1">
    <location>
        <begin position="104"/>
        <end position="123"/>
    </location>
</feature>
<organism evidence="2 3">
    <name type="scientific">Microbulbifer halophilus</name>
    <dbReference type="NCBI Taxonomy" id="453963"/>
    <lineage>
        <taxon>Bacteria</taxon>
        <taxon>Pseudomonadati</taxon>
        <taxon>Pseudomonadota</taxon>
        <taxon>Gammaproteobacteria</taxon>
        <taxon>Cellvibrionales</taxon>
        <taxon>Microbulbiferaceae</taxon>
        <taxon>Microbulbifer</taxon>
    </lineage>
</organism>
<keyword evidence="1" id="KW-0812">Transmembrane</keyword>
<keyword evidence="3" id="KW-1185">Reference proteome</keyword>
<protein>
    <recommendedName>
        <fullName evidence="4">ABC transmembrane type-1 domain-containing protein</fullName>
    </recommendedName>
</protein>
<comment type="caution">
    <text evidence="2">The sequence shown here is derived from an EMBL/GenBank/DDBJ whole genome shotgun (WGS) entry which is preliminary data.</text>
</comment>
<evidence type="ECO:0000256" key="1">
    <source>
        <dbReference type="SAM" id="Phobius"/>
    </source>
</evidence>
<dbReference type="EMBL" id="JBHUJD010000028">
    <property type="protein sequence ID" value="MFD2312082.1"/>
    <property type="molecule type" value="Genomic_DNA"/>
</dbReference>